<evidence type="ECO:0000313" key="2">
    <source>
        <dbReference type="Proteomes" id="UP000658320"/>
    </source>
</evidence>
<dbReference type="Proteomes" id="UP000658320">
    <property type="component" value="Unassembled WGS sequence"/>
</dbReference>
<reference evidence="1" key="2">
    <citation type="submission" date="2020-09" db="EMBL/GenBank/DDBJ databases">
        <authorList>
            <person name="Sun Q."/>
            <person name="Ohkuma M."/>
        </authorList>
    </citation>
    <scope>NUCLEOTIDE SEQUENCE</scope>
    <source>
        <strain evidence="1">JCM 4346</strain>
    </source>
</reference>
<organism evidence="1 2">
    <name type="scientific">Streptomyces aurantiogriseus</name>
    <dbReference type="NCBI Taxonomy" id="66870"/>
    <lineage>
        <taxon>Bacteria</taxon>
        <taxon>Bacillati</taxon>
        <taxon>Actinomycetota</taxon>
        <taxon>Actinomycetes</taxon>
        <taxon>Kitasatosporales</taxon>
        <taxon>Streptomycetaceae</taxon>
        <taxon>Streptomyces</taxon>
    </lineage>
</organism>
<keyword evidence="2" id="KW-1185">Reference proteome</keyword>
<gene>
    <name evidence="1" type="ORF">GCM10010251_96240</name>
</gene>
<protein>
    <submittedName>
        <fullName evidence="1">Uncharacterized protein</fullName>
    </submittedName>
</protein>
<proteinExistence type="predicted"/>
<name>A0A918L0C3_9ACTN</name>
<reference evidence="1" key="1">
    <citation type="journal article" date="2014" name="Int. J. Syst. Evol. Microbiol.">
        <title>Complete genome sequence of Corynebacterium casei LMG S-19264T (=DSM 44701T), isolated from a smear-ripened cheese.</title>
        <authorList>
            <consortium name="US DOE Joint Genome Institute (JGI-PGF)"/>
            <person name="Walter F."/>
            <person name="Albersmeier A."/>
            <person name="Kalinowski J."/>
            <person name="Ruckert C."/>
        </authorList>
    </citation>
    <scope>NUCLEOTIDE SEQUENCE</scope>
    <source>
        <strain evidence="1">JCM 4346</strain>
    </source>
</reference>
<evidence type="ECO:0000313" key="1">
    <source>
        <dbReference type="EMBL" id="GGR64396.1"/>
    </source>
</evidence>
<dbReference type="EMBL" id="BMSX01000050">
    <property type="protein sequence ID" value="GGR64396.1"/>
    <property type="molecule type" value="Genomic_DNA"/>
</dbReference>
<comment type="caution">
    <text evidence="1">The sequence shown here is derived from an EMBL/GenBank/DDBJ whole genome shotgun (WGS) entry which is preliminary data.</text>
</comment>
<accession>A0A918L0C3</accession>
<sequence>MGRQITFGKISGRHDHAQTPAWRRCISPENQIPVDNPQPSHIFYSFGFHPIYNQYGNHWVVNNQFSPQEGWYTDLTPIHSINFREHYL</sequence>
<dbReference type="AlphaFoldDB" id="A0A918L0C3"/>
<dbReference type="RefSeq" id="WP_189944361.1">
    <property type="nucleotide sequence ID" value="NZ_BMSX01000050.1"/>
</dbReference>